<evidence type="ECO:0000259" key="1">
    <source>
        <dbReference type="Pfam" id="PF24626"/>
    </source>
</evidence>
<gene>
    <name evidence="2" type="ORF">EPI10_016558</name>
</gene>
<name>A0A5B6VP21_9ROSI</name>
<protein>
    <submittedName>
        <fullName evidence="2">Retrotransposon protein, Ty3-gypsy subclass</fullName>
    </submittedName>
</protein>
<organism evidence="2 3">
    <name type="scientific">Gossypium australe</name>
    <dbReference type="NCBI Taxonomy" id="47621"/>
    <lineage>
        <taxon>Eukaryota</taxon>
        <taxon>Viridiplantae</taxon>
        <taxon>Streptophyta</taxon>
        <taxon>Embryophyta</taxon>
        <taxon>Tracheophyta</taxon>
        <taxon>Spermatophyta</taxon>
        <taxon>Magnoliopsida</taxon>
        <taxon>eudicotyledons</taxon>
        <taxon>Gunneridae</taxon>
        <taxon>Pentapetalae</taxon>
        <taxon>rosids</taxon>
        <taxon>malvids</taxon>
        <taxon>Malvales</taxon>
        <taxon>Malvaceae</taxon>
        <taxon>Malvoideae</taxon>
        <taxon>Gossypium</taxon>
    </lineage>
</organism>
<dbReference type="EMBL" id="SMMG02000006">
    <property type="protein sequence ID" value="KAA3470886.1"/>
    <property type="molecule type" value="Genomic_DNA"/>
</dbReference>
<reference evidence="3" key="1">
    <citation type="journal article" date="2019" name="Plant Biotechnol. J.">
        <title>Genome sequencing of the Australian wild diploid species Gossypium australe highlights disease resistance and delayed gland morphogenesis.</title>
        <authorList>
            <person name="Cai Y."/>
            <person name="Cai X."/>
            <person name="Wang Q."/>
            <person name="Wang P."/>
            <person name="Zhang Y."/>
            <person name="Cai C."/>
            <person name="Xu Y."/>
            <person name="Wang K."/>
            <person name="Zhou Z."/>
            <person name="Wang C."/>
            <person name="Geng S."/>
            <person name="Li B."/>
            <person name="Dong Q."/>
            <person name="Hou Y."/>
            <person name="Wang H."/>
            <person name="Ai P."/>
            <person name="Liu Z."/>
            <person name="Yi F."/>
            <person name="Sun M."/>
            <person name="An G."/>
            <person name="Cheng J."/>
            <person name="Zhang Y."/>
            <person name="Shi Q."/>
            <person name="Xie Y."/>
            <person name="Shi X."/>
            <person name="Chang Y."/>
            <person name="Huang F."/>
            <person name="Chen Y."/>
            <person name="Hong S."/>
            <person name="Mi L."/>
            <person name="Sun Q."/>
            <person name="Zhang L."/>
            <person name="Zhou B."/>
            <person name="Peng R."/>
            <person name="Zhang X."/>
            <person name="Liu F."/>
        </authorList>
    </citation>
    <scope>NUCLEOTIDE SEQUENCE [LARGE SCALE GENOMIC DNA]</scope>
    <source>
        <strain evidence="3">cv. PA1801</strain>
    </source>
</reference>
<sequence length="108" mass="12489">MLVWACHILKRCVGGSVDHQFVGCSLVRRIITSHLKIAQDHQKAYADRKRKDVSYEVGNKGKLSPRFIEPYKILERIKQVAYRSALSPELSRSMMYSIFQYCKDIALV</sequence>
<dbReference type="Pfam" id="PF24626">
    <property type="entry name" value="SH3_Tf2-1"/>
    <property type="match status" value="1"/>
</dbReference>
<accession>A0A5B6VP21</accession>
<dbReference type="PANTHER" id="PTHR46148:SF57">
    <property type="entry name" value="OS12G0499874 PROTEIN"/>
    <property type="match status" value="1"/>
</dbReference>
<comment type="caution">
    <text evidence="2">The sequence shown here is derived from an EMBL/GenBank/DDBJ whole genome shotgun (WGS) entry which is preliminary data.</text>
</comment>
<proteinExistence type="predicted"/>
<dbReference type="PANTHER" id="PTHR46148">
    <property type="entry name" value="CHROMO DOMAIN-CONTAINING PROTEIN"/>
    <property type="match status" value="1"/>
</dbReference>
<keyword evidence="3" id="KW-1185">Reference proteome</keyword>
<dbReference type="OrthoDB" id="6757706at2759"/>
<dbReference type="Proteomes" id="UP000325315">
    <property type="component" value="Unassembled WGS sequence"/>
</dbReference>
<dbReference type="AlphaFoldDB" id="A0A5B6VP21"/>
<evidence type="ECO:0000313" key="3">
    <source>
        <dbReference type="Proteomes" id="UP000325315"/>
    </source>
</evidence>
<evidence type="ECO:0000313" key="2">
    <source>
        <dbReference type="EMBL" id="KAA3470886.1"/>
    </source>
</evidence>
<feature type="domain" description="Tf2-1-like SH3-like" evidence="1">
    <location>
        <begin position="57"/>
        <end position="93"/>
    </location>
</feature>
<dbReference type="InterPro" id="IPR056924">
    <property type="entry name" value="SH3_Tf2-1"/>
</dbReference>